<sequence length="207" mass="22090">MPLDVDALLTPPTNTAARALDVVRTWSSPALVHHCLRSWVWATLLAPTIDLEPDAELLFVATMLHDLGVAPHFDAVTVPFEVAGGAVGSVFATGAGWPVARATRVAEVIERHMWLSVDPTRDVEGHLLEVATSLDVSGVGMERWDEDDLRAVTAALPRQGFFDAFDGLVTDQAGRKPDSAAARLHRSGNVRLGGERWAGLLAGGTGN</sequence>
<evidence type="ECO:0000313" key="2">
    <source>
        <dbReference type="Proteomes" id="UP000681794"/>
    </source>
</evidence>
<reference evidence="1" key="1">
    <citation type="submission" date="2021-06" db="EMBL/GenBank/DDBJ databases">
        <authorList>
            <person name="Ellington A.J."/>
            <person name="Bryan N.C."/>
            <person name="Christner B.C."/>
            <person name="Reisch C.R."/>
        </authorList>
    </citation>
    <scope>NUCLEOTIDE SEQUENCE</scope>
    <source>
        <strain evidence="1">L6-1</strain>
    </source>
</reference>
<keyword evidence="2" id="KW-1185">Reference proteome</keyword>
<dbReference type="EMBL" id="CP076544">
    <property type="protein sequence ID" value="QWS32454.1"/>
    <property type="molecule type" value="Genomic_DNA"/>
</dbReference>
<dbReference type="Proteomes" id="UP000681794">
    <property type="component" value="Chromosome"/>
</dbReference>
<gene>
    <name evidence="1" type="ORF">KM842_09090</name>
</gene>
<organism evidence="1 2">
    <name type="scientific">Curtobacterium aetherium</name>
    <dbReference type="NCBI Taxonomy" id="2841594"/>
    <lineage>
        <taxon>Bacteria</taxon>
        <taxon>Bacillati</taxon>
        <taxon>Actinomycetota</taxon>
        <taxon>Actinomycetes</taxon>
        <taxon>Micrococcales</taxon>
        <taxon>Microbacteriaceae</taxon>
        <taxon>Curtobacterium</taxon>
    </lineage>
</organism>
<proteinExistence type="predicted"/>
<accession>A0ACD1E0M6</accession>
<name>A0ACD1E0M6_9MICO</name>
<protein>
    <submittedName>
        <fullName evidence="1">HD domain-containing protein</fullName>
    </submittedName>
</protein>
<evidence type="ECO:0000313" key="1">
    <source>
        <dbReference type="EMBL" id="QWS32454.1"/>
    </source>
</evidence>